<proteinExistence type="predicted"/>
<dbReference type="EMBL" id="JBBPBM010000027">
    <property type="protein sequence ID" value="KAK8538825.1"/>
    <property type="molecule type" value="Genomic_DNA"/>
</dbReference>
<evidence type="ECO:0000313" key="1">
    <source>
        <dbReference type="EMBL" id="KAK8538825.1"/>
    </source>
</evidence>
<reference evidence="1 2" key="1">
    <citation type="journal article" date="2024" name="G3 (Bethesda)">
        <title>Genome assembly of Hibiscus sabdariffa L. provides insights into metabolisms of medicinal natural products.</title>
        <authorList>
            <person name="Kim T."/>
        </authorList>
    </citation>
    <scope>NUCLEOTIDE SEQUENCE [LARGE SCALE GENOMIC DNA]</scope>
    <source>
        <strain evidence="1">TK-2024</strain>
        <tissue evidence="1">Old leaves</tissue>
    </source>
</reference>
<sequence>MLCVFPDITALAVPPLFVDVDSSRSDVDPTDPSRTTDPSIDAMFKMDVSDPIQTGKQPFAASPSLPSYKDTLMASESHRPIMADIFDDDEVFLHEGHLTRSDVVRLISIQFSEQVQALAVKNLELTIVIKLLGRRIGYNTL</sequence>
<organism evidence="1 2">
    <name type="scientific">Hibiscus sabdariffa</name>
    <name type="common">roselle</name>
    <dbReference type="NCBI Taxonomy" id="183260"/>
    <lineage>
        <taxon>Eukaryota</taxon>
        <taxon>Viridiplantae</taxon>
        <taxon>Streptophyta</taxon>
        <taxon>Embryophyta</taxon>
        <taxon>Tracheophyta</taxon>
        <taxon>Spermatophyta</taxon>
        <taxon>Magnoliopsida</taxon>
        <taxon>eudicotyledons</taxon>
        <taxon>Gunneridae</taxon>
        <taxon>Pentapetalae</taxon>
        <taxon>rosids</taxon>
        <taxon>malvids</taxon>
        <taxon>Malvales</taxon>
        <taxon>Malvaceae</taxon>
        <taxon>Malvoideae</taxon>
        <taxon>Hibiscus</taxon>
    </lineage>
</organism>
<protein>
    <submittedName>
        <fullName evidence="1">Uncharacterized protein</fullName>
    </submittedName>
</protein>
<dbReference type="Proteomes" id="UP001472677">
    <property type="component" value="Unassembled WGS sequence"/>
</dbReference>
<comment type="caution">
    <text evidence="1">The sequence shown here is derived from an EMBL/GenBank/DDBJ whole genome shotgun (WGS) entry which is preliminary data.</text>
</comment>
<gene>
    <name evidence="1" type="ORF">V6N12_034533</name>
</gene>
<evidence type="ECO:0000313" key="2">
    <source>
        <dbReference type="Proteomes" id="UP001472677"/>
    </source>
</evidence>
<name>A0ABR2DJ24_9ROSI</name>
<keyword evidence="2" id="KW-1185">Reference proteome</keyword>
<accession>A0ABR2DJ24</accession>